<dbReference type="HOGENOM" id="CLU_018303_0_0_1"/>
<evidence type="ECO:0000313" key="7">
    <source>
        <dbReference type="EMBL" id="KIW65161.1"/>
    </source>
</evidence>
<feature type="transmembrane region" description="Helical" evidence="6">
    <location>
        <begin position="169"/>
        <end position="187"/>
    </location>
</feature>
<keyword evidence="5 6" id="KW-0472">Membrane</keyword>
<gene>
    <name evidence="7" type="ORF">PV04_07442</name>
</gene>
<reference evidence="7 8" key="1">
    <citation type="submission" date="2015-01" db="EMBL/GenBank/DDBJ databases">
        <title>The Genome Sequence of Capronia semiimmersa CBS27337.</title>
        <authorList>
            <consortium name="The Broad Institute Genomics Platform"/>
            <person name="Cuomo C."/>
            <person name="de Hoog S."/>
            <person name="Gorbushina A."/>
            <person name="Stielow B."/>
            <person name="Teixiera M."/>
            <person name="Abouelleil A."/>
            <person name="Chapman S.B."/>
            <person name="Priest M."/>
            <person name="Young S.K."/>
            <person name="Wortman J."/>
            <person name="Nusbaum C."/>
            <person name="Birren B."/>
        </authorList>
    </citation>
    <scope>NUCLEOTIDE SEQUENCE [LARGE SCALE GENOMIC DNA]</scope>
    <source>
        <strain evidence="7 8">CBS 27337</strain>
    </source>
</reference>
<evidence type="ECO:0008006" key="9">
    <source>
        <dbReference type="Google" id="ProtNLM"/>
    </source>
</evidence>
<organism evidence="7 8">
    <name type="scientific">Phialophora macrospora</name>
    <dbReference type="NCBI Taxonomy" id="1851006"/>
    <lineage>
        <taxon>Eukaryota</taxon>
        <taxon>Fungi</taxon>
        <taxon>Dikarya</taxon>
        <taxon>Ascomycota</taxon>
        <taxon>Pezizomycotina</taxon>
        <taxon>Eurotiomycetes</taxon>
        <taxon>Chaetothyriomycetidae</taxon>
        <taxon>Chaetothyriales</taxon>
        <taxon>Herpotrichiellaceae</taxon>
        <taxon>Phialophora</taxon>
    </lineage>
</organism>
<dbReference type="AlphaFoldDB" id="A0A0D2CIT3"/>
<dbReference type="Proteomes" id="UP000054266">
    <property type="component" value="Unassembled WGS sequence"/>
</dbReference>
<evidence type="ECO:0000256" key="3">
    <source>
        <dbReference type="ARBA" id="ARBA00022692"/>
    </source>
</evidence>
<evidence type="ECO:0000256" key="1">
    <source>
        <dbReference type="ARBA" id="ARBA00004141"/>
    </source>
</evidence>
<feature type="transmembrane region" description="Helical" evidence="6">
    <location>
        <begin position="207"/>
        <end position="226"/>
    </location>
</feature>
<keyword evidence="8" id="KW-1185">Reference proteome</keyword>
<dbReference type="EMBL" id="KN846960">
    <property type="protein sequence ID" value="KIW65161.1"/>
    <property type="molecule type" value="Genomic_DNA"/>
</dbReference>
<evidence type="ECO:0000256" key="2">
    <source>
        <dbReference type="ARBA" id="ARBA00022448"/>
    </source>
</evidence>
<dbReference type="Gene3D" id="1.20.1250.20">
    <property type="entry name" value="MFS general substrate transporter like domains"/>
    <property type="match status" value="1"/>
</dbReference>
<feature type="transmembrane region" description="Helical" evidence="6">
    <location>
        <begin position="129"/>
        <end position="149"/>
    </location>
</feature>
<keyword evidence="4 6" id="KW-1133">Transmembrane helix</keyword>
<comment type="subcellular location">
    <subcellularLocation>
        <location evidence="1">Membrane</location>
        <topology evidence="1">Multi-pass membrane protein</topology>
    </subcellularLocation>
</comment>
<dbReference type="PANTHER" id="PTHR19432:SF76">
    <property type="entry name" value="TRANSPORTER, PUTATIVE (EUROFUNG)-RELATED"/>
    <property type="match status" value="1"/>
</dbReference>
<dbReference type="PANTHER" id="PTHR19432">
    <property type="entry name" value="SUGAR TRANSPORTER"/>
    <property type="match status" value="1"/>
</dbReference>
<keyword evidence="3 6" id="KW-0812">Transmembrane</keyword>
<name>A0A0D2CIT3_9EURO</name>
<dbReference type="GO" id="GO:0005886">
    <property type="term" value="C:plasma membrane"/>
    <property type="evidence" value="ECO:0007669"/>
    <property type="project" value="TreeGrafter"/>
</dbReference>
<feature type="transmembrane region" description="Helical" evidence="6">
    <location>
        <begin position="59"/>
        <end position="80"/>
    </location>
</feature>
<feature type="transmembrane region" description="Helical" evidence="6">
    <location>
        <begin position="92"/>
        <end position="109"/>
    </location>
</feature>
<dbReference type="InterPro" id="IPR036259">
    <property type="entry name" value="MFS_trans_sf"/>
</dbReference>
<dbReference type="SUPFAM" id="SSF103473">
    <property type="entry name" value="MFS general substrate transporter"/>
    <property type="match status" value="1"/>
</dbReference>
<feature type="transmembrane region" description="Helical" evidence="6">
    <location>
        <begin position="374"/>
        <end position="392"/>
    </location>
</feature>
<feature type="transmembrane region" description="Helical" evidence="6">
    <location>
        <begin position="401"/>
        <end position="422"/>
    </location>
</feature>
<evidence type="ECO:0000256" key="6">
    <source>
        <dbReference type="SAM" id="Phobius"/>
    </source>
</evidence>
<evidence type="ECO:0000256" key="4">
    <source>
        <dbReference type="ARBA" id="ARBA00022989"/>
    </source>
</evidence>
<protein>
    <recommendedName>
        <fullName evidence="9">Major facilitator superfamily (MFS) profile domain-containing protein</fullName>
    </recommendedName>
</protein>
<evidence type="ECO:0000313" key="8">
    <source>
        <dbReference type="Proteomes" id="UP000054266"/>
    </source>
</evidence>
<sequence>MEKTSAWSGTPSIRGSTEAVRMCLLTASLIGIQFCWGLEMTYGTPYLLQLGLTKSKTSLVWVAGPLSGLIMQPIVGAYADKSTSRFGRRRPFMVYGAIVTGAGLLLLGWTSEAVGLFFPEGDTKKNVTILVAVLCIYALDFSINAVQACCRSLIVDTLPISQQQAGSAWASRLVAAGHLASYFIGTFDLVKMFPAWVGGDTQFKKMTVIATLALWATVGISCWAVTERVRLPNDEDHTTVDQVLSNLWRRTVNLPPRIRAICWVQFWNWVGWFPFLFYSSTFVGEIYYRYEHPAPEPGEKDEHDALGNIGRLGSLALVFFSLITFCSSVVLPYVIKSPEAAESRFTPRPPTSIARPLQVLLIKAYEVQPDLTSAWSLSNLVFAIITIFAPFIRTLSSATKLVASCGLPWAVSCWAPFALLGIEINKMSSIPLANVNGSTVPGYTTIRGSIDEDYCVELDVEQDHRRVLSGGALQPNRSDDEGAHSPSGELAGVYLGVLNVYTTLPQFVGTFVSWVVFSLLEPGLHDHDAETDPDHHRWLNVKKHAPNAIAVCMFIGALCSLVSAEGARRLKRLD</sequence>
<dbReference type="Pfam" id="PF13347">
    <property type="entry name" value="MFS_2"/>
    <property type="match status" value="1"/>
</dbReference>
<feature type="transmembrane region" description="Helical" evidence="6">
    <location>
        <begin position="20"/>
        <end position="39"/>
    </location>
</feature>
<proteinExistence type="predicted"/>
<feature type="transmembrane region" description="Helical" evidence="6">
    <location>
        <begin position="315"/>
        <end position="335"/>
    </location>
</feature>
<accession>A0A0D2CIT3</accession>
<evidence type="ECO:0000256" key="5">
    <source>
        <dbReference type="ARBA" id="ARBA00023136"/>
    </source>
</evidence>
<dbReference type="GO" id="GO:0008506">
    <property type="term" value="F:sucrose:proton symporter activity"/>
    <property type="evidence" value="ECO:0007669"/>
    <property type="project" value="TreeGrafter"/>
</dbReference>
<feature type="transmembrane region" description="Helical" evidence="6">
    <location>
        <begin position="545"/>
        <end position="564"/>
    </location>
</feature>
<keyword evidence="2" id="KW-0813">Transport</keyword>